<dbReference type="Proteomes" id="UP000281726">
    <property type="component" value="Unassembled WGS sequence"/>
</dbReference>
<evidence type="ECO:0000313" key="3">
    <source>
        <dbReference type="Proteomes" id="UP000281726"/>
    </source>
</evidence>
<dbReference type="Pfam" id="PF13601">
    <property type="entry name" value="HTH_34"/>
    <property type="match status" value="1"/>
</dbReference>
<organism evidence="2 3">
    <name type="scientific">Micromonospora endolithica</name>
    <dbReference type="NCBI Taxonomy" id="230091"/>
    <lineage>
        <taxon>Bacteria</taxon>
        <taxon>Bacillati</taxon>
        <taxon>Actinomycetota</taxon>
        <taxon>Actinomycetes</taxon>
        <taxon>Micromonosporales</taxon>
        <taxon>Micromonosporaceae</taxon>
        <taxon>Micromonospora</taxon>
    </lineage>
</organism>
<dbReference type="InterPro" id="IPR036390">
    <property type="entry name" value="WH_DNA-bd_sf"/>
</dbReference>
<dbReference type="InterPro" id="IPR027395">
    <property type="entry name" value="WH_DNA-bd_dom"/>
</dbReference>
<dbReference type="InterPro" id="IPR036388">
    <property type="entry name" value="WH-like_DNA-bd_sf"/>
</dbReference>
<evidence type="ECO:0000259" key="1">
    <source>
        <dbReference type="SMART" id="SM00347"/>
    </source>
</evidence>
<dbReference type="PANTHER" id="PTHR37318">
    <property type="entry name" value="BSL7504 PROTEIN"/>
    <property type="match status" value="1"/>
</dbReference>
<dbReference type="CDD" id="cd00090">
    <property type="entry name" value="HTH_ARSR"/>
    <property type="match status" value="1"/>
</dbReference>
<evidence type="ECO:0000313" key="2">
    <source>
        <dbReference type="EMBL" id="RKN40665.1"/>
    </source>
</evidence>
<dbReference type="GO" id="GO:0003700">
    <property type="term" value="F:DNA-binding transcription factor activity"/>
    <property type="evidence" value="ECO:0007669"/>
    <property type="project" value="InterPro"/>
</dbReference>
<dbReference type="EMBL" id="RBAK01000013">
    <property type="protein sequence ID" value="RKN40665.1"/>
    <property type="molecule type" value="Genomic_DNA"/>
</dbReference>
<protein>
    <submittedName>
        <fullName evidence="2">Transcriptional regulator</fullName>
    </submittedName>
</protein>
<dbReference type="SUPFAM" id="SSF46785">
    <property type="entry name" value="Winged helix' DNA-binding domain"/>
    <property type="match status" value="1"/>
</dbReference>
<dbReference type="InterPro" id="IPR000835">
    <property type="entry name" value="HTH_MarR-typ"/>
</dbReference>
<dbReference type="SMART" id="SM00347">
    <property type="entry name" value="HTH_MARR"/>
    <property type="match status" value="1"/>
</dbReference>
<name>A0A3A9YXK6_9ACTN</name>
<dbReference type="RefSeq" id="WP_120731194.1">
    <property type="nucleotide sequence ID" value="NZ_RBAK01000013.1"/>
</dbReference>
<comment type="caution">
    <text evidence="2">The sequence shown here is derived from an EMBL/GenBank/DDBJ whole genome shotgun (WGS) entry which is preliminary data.</text>
</comment>
<dbReference type="Gene3D" id="1.10.10.10">
    <property type="entry name" value="Winged helix-like DNA-binding domain superfamily/Winged helix DNA-binding domain"/>
    <property type="match status" value="1"/>
</dbReference>
<dbReference type="AlphaFoldDB" id="A0A3A9YXK6"/>
<proteinExistence type="predicted"/>
<dbReference type="InterPro" id="IPR011991">
    <property type="entry name" value="ArsR-like_HTH"/>
</dbReference>
<sequence length="120" mass="13041">MTDPPPHPATALDDVVHQRVRLGILTVLSEIPECRFATLRDELGLTDGNLNRHLRILEDAGLLQVTKGYEGRRPCTWLKLTRAGRAALRAEVSALEQLVARIHAATAPDRRDGVTGCGAG</sequence>
<dbReference type="PANTHER" id="PTHR37318:SF1">
    <property type="entry name" value="BSL7504 PROTEIN"/>
    <property type="match status" value="1"/>
</dbReference>
<reference evidence="2 3" key="1">
    <citation type="journal article" date="2004" name="Syst. Appl. Microbiol.">
        <title>Cryptoendolithic actinomycetes from antarctic sandstone rock samples: Micromonospora endolithica sp. nov. and two isolates related to Micromonospora coerulea Jensen 1932.</title>
        <authorList>
            <person name="Hirsch P."/>
            <person name="Mevs U."/>
            <person name="Kroppenstedt R.M."/>
            <person name="Schumann P."/>
            <person name="Stackebrandt E."/>
        </authorList>
    </citation>
    <scope>NUCLEOTIDE SEQUENCE [LARGE SCALE GENOMIC DNA]</scope>
    <source>
        <strain evidence="2 3">JCM 12677</strain>
    </source>
</reference>
<feature type="domain" description="HTH marR-type" evidence="1">
    <location>
        <begin position="10"/>
        <end position="110"/>
    </location>
</feature>
<dbReference type="OrthoDB" id="4952043at2"/>
<keyword evidence="3" id="KW-1185">Reference proteome</keyword>
<gene>
    <name evidence="2" type="ORF">D7223_26400</name>
</gene>
<accession>A0A3A9YXK6</accession>